<dbReference type="InterPro" id="IPR005650">
    <property type="entry name" value="BlaI_family"/>
</dbReference>
<reference evidence="6" key="1">
    <citation type="journal article" date="2019" name="Int. J. Syst. Evol. Microbiol.">
        <title>The Global Catalogue of Microorganisms (GCM) 10K type strain sequencing project: providing services to taxonomists for standard genome sequencing and annotation.</title>
        <authorList>
            <consortium name="The Broad Institute Genomics Platform"/>
            <consortium name="The Broad Institute Genome Sequencing Center for Infectious Disease"/>
            <person name="Wu L."/>
            <person name="Ma J."/>
        </authorList>
    </citation>
    <scope>NUCLEOTIDE SEQUENCE [LARGE SCALE GENOMIC DNA]</scope>
    <source>
        <strain evidence="6">CGMCC 4.7237</strain>
    </source>
</reference>
<evidence type="ECO:0000313" key="6">
    <source>
        <dbReference type="Proteomes" id="UP001595765"/>
    </source>
</evidence>
<dbReference type="InterPro" id="IPR036390">
    <property type="entry name" value="WH_DNA-bd_sf"/>
</dbReference>
<evidence type="ECO:0000256" key="4">
    <source>
        <dbReference type="ARBA" id="ARBA00023163"/>
    </source>
</evidence>
<dbReference type="EMBL" id="JBHSBB010000008">
    <property type="protein sequence ID" value="MFC4031748.1"/>
    <property type="molecule type" value="Genomic_DNA"/>
</dbReference>
<name>A0ABV8HI74_9ACTN</name>
<gene>
    <name evidence="5" type="ORF">ACFO3J_09680</name>
</gene>
<dbReference type="Pfam" id="PF03965">
    <property type="entry name" value="Penicillinase_R"/>
    <property type="match status" value="1"/>
</dbReference>
<dbReference type="InterPro" id="IPR036388">
    <property type="entry name" value="WH-like_DNA-bd_sf"/>
</dbReference>
<dbReference type="Proteomes" id="UP001595765">
    <property type="component" value="Unassembled WGS sequence"/>
</dbReference>
<keyword evidence="4" id="KW-0804">Transcription</keyword>
<dbReference type="SUPFAM" id="SSF46785">
    <property type="entry name" value="Winged helix' DNA-binding domain"/>
    <property type="match status" value="1"/>
</dbReference>
<evidence type="ECO:0000256" key="1">
    <source>
        <dbReference type="ARBA" id="ARBA00011046"/>
    </source>
</evidence>
<organism evidence="5 6">
    <name type="scientific">Streptomyces polygonati</name>
    <dbReference type="NCBI Taxonomy" id="1617087"/>
    <lineage>
        <taxon>Bacteria</taxon>
        <taxon>Bacillati</taxon>
        <taxon>Actinomycetota</taxon>
        <taxon>Actinomycetes</taxon>
        <taxon>Kitasatosporales</taxon>
        <taxon>Streptomycetaceae</taxon>
        <taxon>Streptomyces</taxon>
    </lineage>
</organism>
<evidence type="ECO:0000313" key="5">
    <source>
        <dbReference type="EMBL" id="MFC4031748.1"/>
    </source>
</evidence>
<keyword evidence="3" id="KW-0238">DNA-binding</keyword>
<accession>A0ABV8HI74</accession>
<comment type="similarity">
    <text evidence="1">Belongs to the BlaI transcriptional regulatory family.</text>
</comment>
<proteinExistence type="inferred from homology"/>
<keyword evidence="6" id="KW-1185">Reference proteome</keyword>
<dbReference type="RefSeq" id="WP_386428094.1">
    <property type="nucleotide sequence ID" value="NZ_JBHSBB010000008.1"/>
</dbReference>
<sequence length="136" mass="14539">MEAENTAMAEPNAPRRHSGELEAAVLTALWAAGVPMTPADVRRVLGGAPARNTVATVLSRLHDKGTVARSRAGRAYAYTPTQDAAGLAAARMHTELDRRGPDRHAVLARFVSRLSADDEESLRRLLADLDVDGEDG</sequence>
<evidence type="ECO:0000256" key="2">
    <source>
        <dbReference type="ARBA" id="ARBA00023015"/>
    </source>
</evidence>
<keyword evidence="2" id="KW-0805">Transcription regulation</keyword>
<protein>
    <submittedName>
        <fullName evidence="5">BlaI/MecI/CopY family transcriptional regulator</fullName>
    </submittedName>
</protein>
<dbReference type="Gene3D" id="6.10.140.850">
    <property type="match status" value="1"/>
</dbReference>
<dbReference type="Gene3D" id="1.10.10.10">
    <property type="entry name" value="Winged helix-like DNA-binding domain superfamily/Winged helix DNA-binding domain"/>
    <property type="match status" value="1"/>
</dbReference>
<comment type="caution">
    <text evidence="5">The sequence shown here is derived from an EMBL/GenBank/DDBJ whole genome shotgun (WGS) entry which is preliminary data.</text>
</comment>
<evidence type="ECO:0000256" key="3">
    <source>
        <dbReference type="ARBA" id="ARBA00023125"/>
    </source>
</evidence>